<sequence>MAIPCGHLLFCEVCTGNFCCMMYADKNVLRCKTCPRCKVVIAMFVCNVCLISRNVILISLEYSVMQRCQKLWNLAGAEGVDVFCDNSNKILELLETNSLPFPI</sequence>
<accession>A0A8D8Z832</accession>
<protein>
    <submittedName>
        <fullName evidence="1">Uncharacterized protein</fullName>
    </submittedName>
</protein>
<proteinExistence type="predicted"/>
<evidence type="ECO:0000313" key="1">
    <source>
        <dbReference type="EMBL" id="CAG6741601.1"/>
    </source>
</evidence>
<dbReference type="EMBL" id="HBUF01427847">
    <property type="protein sequence ID" value="CAG6741601.1"/>
    <property type="molecule type" value="Transcribed_RNA"/>
</dbReference>
<dbReference type="AlphaFoldDB" id="A0A8D8Z832"/>
<organism evidence="1">
    <name type="scientific">Cacopsylla melanoneura</name>
    <dbReference type="NCBI Taxonomy" id="428564"/>
    <lineage>
        <taxon>Eukaryota</taxon>
        <taxon>Metazoa</taxon>
        <taxon>Ecdysozoa</taxon>
        <taxon>Arthropoda</taxon>
        <taxon>Hexapoda</taxon>
        <taxon>Insecta</taxon>
        <taxon>Pterygota</taxon>
        <taxon>Neoptera</taxon>
        <taxon>Paraneoptera</taxon>
        <taxon>Hemiptera</taxon>
        <taxon>Sternorrhyncha</taxon>
        <taxon>Psylloidea</taxon>
        <taxon>Psyllidae</taxon>
        <taxon>Psyllinae</taxon>
        <taxon>Cacopsylla</taxon>
    </lineage>
</organism>
<name>A0A8D8Z832_9HEMI</name>
<dbReference type="EMBL" id="HBUF01553739">
    <property type="protein sequence ID" value="CAG6759770.1"/>
    <property type="molecule type" value="Transcribed_RNA"/>
</dbReference>
<reference evidence="1" key="1">
    <citation type="submission" date="2021-05" db="EMBL/GenBank/DDBJ databases">
        <authorList>
            <person name="Alioto T."/>
            <person name="Alioto T."/>
            <person name="Gomez Garrido J."/>
        </authorList>
    </citation>
    <scope>NUCLEOTIDE SEQUENCE</scope>
</reference>